<keyword evidence="2" id="KW-1185">Reference proteome</keyword>
<reference evidence="1" key="1">
    <citation type="submission" date="2022-08" db="EMBL/GenBank/DDBJ databases">
        <title>Genome Sequence of Lecanicillium fungicola.</title>
        <authorList>
            <person name="Buettner E."/>
        </authorList>
    </citation>
    <scope>NUCLEOTIDE SEQUENCE</scope>
    <source>
        <strain evidence="1">Babe33</strain>
    </source>
</reference>
<gene>
    <name evidence="1" type="ORF">NQ176_g9634</name>
</gene>
<proteinExistence type="predicted"/>
<evidence type="ECO:0000313" key="1">
    <source>
        <dbReference type="EMBL" id="KAJ2967496.1"/>
    </source>
</evidence>
<accession>A0ACC1MMK7</accession>
<organism evidence="1 2">
    <name type="scientific">Zarea fungicola</name>
    <dbReference type="NCBI Taxonomy" id="93591"/>
    <lineage>
        <taxon>Eukaryota</taxon>
        <taxon>Fungi</taxon>
        <taxon>Dikarya</taxon>
        <taxon>Ascomycota</taxon>
        <taxon>Pezizomycotina</taxon>
        <taxon>Sordariomycetes</taxon>
        <taxon>Hypocreomycetidae</taxon>
        <taxon>Hypocreales</taxon>
        <taxon>Cordycipitaceae</taxon>
        <taxon>Zarea</taxon>
    </lineage>
</organism>
<sequence length="917" mass="101685">MIPSADEKILADSASIETKVDDSLCSAKPAPNRWTIAIEALDGGERELLLSLLHDTCSPLNAVKDVLAATEQRKAECLKKRWKVKINGRDLVVRDILDKISSWATKFLKIGDTLVQIDPVHSAAPWAAIRLILQTAVNDFETFGHLKSIVASKADMEEKYKPINDAQTLIEKYANLAEAQKINTILDTVTELYERDKAVDLGKAIQELRGPIARAANQLDAINDGLAREMRVRILKAISTIAYPQQHKTARKGRLEGSGSWLLQKPAFGQWRCDSSSSVLWLHGIPGSGKTKLTSLVVDELLEGNKIAYFYCMRTPAEPYRGECDKILASLAVVDQYQDAIDGLAEFEDQAWTVEESETVLRALLVEYPAVTMVIDALDEVQFEDRQALLNILARLMKDAPNLLKIFISSRDNYDIVLQLEGSPNIYIDADENAADIAKFIEDRLDNARLLHGKLSDDLRHKIVKVLTRDARGMFRWVELQIQSLTPLKVSADILDRLGKLPPTLEGSYWELYQMILKSGKHASQLAIFTFQWLLYAKMTVQADGFASIASAAFSAANEHATTVITSGEIIDVCANLIVLRNDAFELAHLSVREFLEALPERKVDIMQPEKGNEALAIACLRFFDEQTRAELSKLDKKLIIVTDQGNKTPKSTIIVNGADGEKDAVSVGETASNTALPNSLNNREVSETEAAEEFELDPESENNKVDLRSIEEQIAQVFADRGDKTAISYACTHWPIHASNSGSLRQGMPLSGLINKLLITENDPQKVTQAYTIWCAFVRLMPTATGTMEAAAEAPPSPIWMACLFDWAETAEMIYRLNKYDGINDARGRRVPYAQMEADPRGGRTPLEYSVVKGSVRLTETIIRYGGNELLTSQIAHAAEALLVVAAKAKDEDMVSFLLGEEHGGLYIEAEALRSR</sequence>
<comment type="caution">
    <text evidence="1">The sequence shown here is derived from an EMBL/GenBank/DDBJ whole genome shotgun (WGS) entry which is preliminary data.</text>
</comment>
<protein>
    <submittedName>
        <fullName evidence="1">Uncharacterized protein</fullName>
    </submittedName>
</protein>
<dbReference type="Proteomes" id="UP001143910">
    <property type="component" value="Unassembled WGS sequence"/>
</dbReference>
<dbReference type="EMBL" id="JANJQO010002274">
    <property type="protein sequence ID" value="KAJ2967496.1"/>
    <property type="molecule type" value="Genomic_DNA"/>
</dbReference>
<name>A0ACC1MMK7_9HYPO</name>
<evidence type="ECO:0000313" key="2">
    <source>
        <dbReference type="Proteomes" id="UP001143910"/>
    </source>
</evidence>